<keyword evidence="1" id="KW-1133">Transmembrane helix</keyword>
<organism evidence="2 3">
    <name type="scientific">Catenaria anguillulae PL171</name>
    <dbReference type="NCBI Taxonomy" id="765915"/>
    <lineage>
        <taxon>Eukaryota</taxon>
        <taxon>Fungi</taxon>
        <taxon>Fungi incertae sedis</taxon>
        <taxon>Blastocladiomycota</taxon>
        <taxon>Blastocladiomycetes</taxon>
        <taxon>Blastocladiales</taxon>
        <taxon>Catenariaceae</taxon>
        <taxon>Catenaria</taxon>
    </lineage>
</organism>
<accession>A0A1Y2HZW0</accession>
<keyword evidence="1" id="KW-0472">Membrane</keyword>
<evidence type="ECO:0000313" key="2">
    <source>
        <dbReference type="EMBL" id="ORZ40147.1"/>
    </source>
</evidence>
<keyword evidence="1" id="KW-0812">Transmembrane</keyword>
<reference evidence="2 3" key="1">
    <citation type="submission" date="2016-07" db="EMBL/GenBank/DDBJ databases">
        <title>Pervasive Adenine N6-methylation of Active Genes in Fungi.</title>
        <authorList>
            <consortium name="DOE Joint Genome Institute"/>
            <person name="Mondo S.J."/>
            <person name="Dannebaum R.O."/>
            <person name="Kuo R.C."/>
            <person name="Labutti K."/>
            <person name="Haridas S."/>
            <person name="Kuo A."/>
            <person name="Salamov A."/>
            <person name="Ahrendt S.R."/>
            <person name="Lipzen A."/>
            <person name="Sullivan W."/>
            <person name="Andreopoulos W.B."/>
            <person name="Clum A."/>
            <person name="Lindquist E."/>
            <person name="Daum C."/>
            <person name="Ramamoorthy G.K."/>
            <person name="Gryganskyi A."/>
            <person name="Culley D."/>
            <person name="Magnuson J.K."/>
            <person name="James T.Y."/>
            <person name="O'Malley M.A."/>
            <person name="Stajich J.E."/>
            <person name="Spatafora J.W."/>
            <person name="Visel A."/>
            <person name="Grigoriev I.V."/>
        </authorList>
    </citation>
    <scope>NUCLEOTIDE SEQUENCE [LARGE SCALE GENOMIC DNA]</scope>
    <source>
        <strain evidence="2 3">PL171</strain>
    </source>
</reference>
<dbReference type="Proteomes" id="UP000193411">
    <property type="component" value="Unassembled WGS sequence"/>
</dbReference>
<protein>
    <submittedName>
        <fullName evidence="2">Uncharacterized protein</fullName>
    </submittedName>
</protein>
<comment type="caution">
    <text evidence="2">The sequence shown here is derived from an EMBL/GenBank/DDBJ whole genome shotgun (WGS) entry which is preliminary data.</text>
</comment>
<gene>
    <name evidence="2" type="ORF">BCR44DRAFT_36973</name>
</gene>
<name>A0A1Y2HZW0_9FUNG</name>
<evidence type="ECO:0000256" key="1">
    <source>
        <dbReference type="SAM" id="Phobius"/>
    </source>
</evidence>
<sequence length="94" mass="10710">MITTITFTGKQRNSIVKDITRFEANKKRTRQTSTRTARPQLILLAGNLLHLIIVLFLATRIRVISQFPGRWPVAQTGSVIPRTQLDPVWVSRAK</sequence>
<feature type="transmembrane region" description="Helical" evidence="1">
    <location>
        <begin position="41"/>
        <end position="61"/>
    </location>
</feature>
<dbReference type="EMBL" id="MCFL01000003">
    <property type="protein sequence ID" value="ORZ40147.1"/>
    <property type="molecule type" value="Genomic_DNA"/>
</dbReference>
<evidence type="ECO:0000313" key="3">
    <source>
        <dbReference type="Proteomes" id="UP000193411"/>
    </source>
</evidence>
<keyword evidence="3" id="KW-1185">Reference proteome</keyword>
<dbReference type="AlphaFoldDB" id="A0A1Y2HZW0"/>
<proteinExistence type="predicted"/>